<feature type="chain" id="PRO_5007592040" evidence="1">
    <location>
        <begin position="17"/>
        <end position="179"/>
    </location>
</feature>
<accession>A0A151XY68</accession>
<dbReference type="Proteomes" id="UP000076276">
    <property type="component" value="Unassembled WGS sequence"/>
</dbReference>
<comment type="caution">
    <text evidence="2">The sequence shown here is derived from an EMBL/GenBank/DDBJ whole genome shotgun (WGS) entry which is preliminary data.</text>
</comment>
<evidence type="ECO:0000256" key="1">
    <source>
        <dbReference type="SAM" id="SignalP"/>
    </source>
</evidence>
<dbReference type="PROSITE" id="PS51257">
    <property type="entry name" value="PROKAR_LIPOPROTEIN"/>
    <property type="match status" value="1"/>
</dbReference>
<proteinExistence type="predicted"/>
<keyword evidence="1" id="KW-0732">Signal</keyword>
<reference evidence="2 3" key="1">
    <citation type="submission" date="2016-03" db="EMBL/GenBank/DDBJ databases">
        <title>Acinetobacter genomospecies 28 strain ANC 4149.</title>
        <authorList>
            <person name="Radolfova-Krizova L."/>
            <person name="Nemec A."/>
        </authorList>
    </citation>
    <scope>NUCLEOTIDE SEQUENCE [LARGE SCALE GENOMIC DNA]</scope>
    <source>
        <strain evidence="2 3">ANC 4149</strain>
    </source>
</reference>
<sequence>MKCYVTAAVLSSVLLAACSNGETSETDGSKAMDVSAAAYTVQDAAELQQRIAALNAELANSYQQMKRQNAYAFSDSSALNADDLTTLNVQAVSATALKPVKENYCTVMNGYFNELYRLGHFNLNLLDGIAMANAPKTGLSEQFENADAFYRFILEQHTSYKQAQQLMGFGCNLRAALTP</sequence>
<organism evidence="2 3">
    <name type="scientific">Acinetobacter pragensis</name>
    <dbReference type="NCBI Taxonomy" id="1806892"/>
    <lineage>
        <taxon>Bacteria</taxon>
        <taxon>Pseudomonadati</taxon>
        <taxon>Pseudomonadota</taxon>
        <taxon>Gammaproteobacteria</taxon>
        <taxon>Moraxellales</taxon>
        <taxon>Moraxellaceae</taxon>
        <taxon>Acinetobacter</taxon>
    </lineage>
</organism>
<feature type="signal peptide" evidence="1">
    <location>
        <begin position="1"/>
        <end position="16"/>
    </location>
</feature>
<evidence type="ECO:0000313" key="2">
    <source>
        <dbReference type="EMBL" id="KYQ70773.1"/>
    </source>
</evidence>
<name>A0A151XY68_9GAMM</name>
<keyword evidence="3" id="KW-1185">Reference proteome</keyword>
<gene>
    <name evidence="2" type="ORF">AZH43_03375</name>
</gene>
<dbReference type="OrthoDB" id="6689731at2"/>
<dbReference type="AlphaFoldDB" id="A0A151XY68"/>
<evidence type="ECO:0000313" key="3">
    <source>
        <dbReference type="Proteomes" id="UP000076276"/>
    </source>
</evidence>
<dbReference type="EMBL" id="LUAW01000045">
    <property type="protein sequence ID" value="KYQ70773.1"/>
    <property type="molecule type" value="Genomic_DNA"/>
</dbReference>
<protein>
    <submittedName>
        <fullName evidence="2">Uncharacterized protein</fullName>
    </submittedName>
</protein>